<organism evidence="3">
    <name type="scientific">Brugia timori</name>
    <dbReference type="NCBI Taxonomy" id="42155"/>
    <lineage>
        <taxon>Eukaryota</taxon>
        <taxon>Metazoa</taxon>
        <taxon>Ecdysozoa</taxon>
        <taxon>Nematoda</taxon>
        <taxon>Chromadorea</taxon>
        <taxon>Rhabditida</taxon>
        <taxon>Spirurina</taxon>
        <taxon>Spiruromorpha</taxon>
        <taxon>Filarioidea</taxon>
        <taxon>Onchocercidae</taxon>
        <taxon>Brugia</taxon>
    </lineage>
</organism>
<evidence type="ECO:0000313" key="3">
    <source>
        <dbReference type="WBParaSite" id="BTMF_0000600501-mRNA-1"/>
    </source>
</evidence>
<reference evidence="3" key="1">
    <citation type="submission" date="2017-02" db="UniProtKB">
        <authorList>
            <consortium name="WormBaseParasite"/>
        </authorList>
    </citation>
    <scope>IDENTIFICATION</scope>
</reference>
<proteinExistence type="predicted"/>
<evidence type="ECO:0000313" key="2">
    <source>
        <dbReference type="Proteomes" id="UP000280834"/>
    </source>
</evidence>
<dbReference type="EMBL" id="UZAG01005564">
    <property type="protein sequence ID" value="VDO17884.1"/>
    <property type="molecule type" value="Genomic_DNA"/>
</dbReference>
<name>A0A0R3QHY1_9BILA</name>
<dbReference type="Proteomes" id="UP000280834">
    <property type="component" value="Unassembled WGS sequence"/>
</dbReference>
<gene>
    <name evidence="1" type="ORF">BTMF_LOCUS5258</name>
</gene>
<reference evidence="1 2" key="2">
    <citation type="submission" date="2018-11" db="EMBL/GenBank/DDBJ databases">
        <authorList>
            <consortium name="Pathogen Informatics"/>
        </authorList>
    </citation>
    <scope>NUCLEOTIDE SEQUENCE [LARGE SCALE GENOMIC DNA]</scope>
</reference>
<dbReference type="WBParaSite" id="BTMF_0000600501-mRNA-1">
    <property type="protein sequence ID" value="BTMF_0000600501-mRNA-1"/>
    <property type="gene ID" value="BTMF_0000600501"/>
</dbReference>
<keyword evidence="2" id="KW-1185">Reference proteome</keyword>
<sequence>MDMQHFSRYCAGLTHLFISKIRFVRSSICASDLCNIRMTKIFNGNYIPSILTEILTANKIEGSSLLLSYFVSGRFGEREKKKERAKNFVKLSEKGNPSTHHDIFFIWKYSQSFCKCHLLTSVLHYP</sequence>
<accession>A0A0R3QHY1</accession>
<protein>
    <submittedName>
        <fullName evidence="1 3">Uncharacterized protein</fullName>
    </submittedName>
</protein>
<dbReference type="AlphaFoldDB" id="A0A0R3QHY1"/>
<evidence type="ECO:0000313" key="1">
    <source>
        <dbReference type="EMBL" id="VDO17884.1"/>
    </source>
</evidence>